<evidence type="ECO:0000256" key="1">
    <source>
        <dbReference type="SAM" id="MobiDB-lite"/>
    </source>
</evidence>
<dbReference type="Proteomes" id="UP000031408">
    <property type="component" value="Unassembled WGS sequence"/>
</dbReference>
<reference evidence="2 3" key="1">
    <citation type="submission" date="2014-11" db="EMBL/GenBank/DDBJ databases">
        <title>Genome sequence of Flavihumibacter solisilvae 3-3.</title>
        <authorList>
            <person name="Zhou G."/>
            <person name="Li M."/>
            <person name="Wang G."/>
        </authorList>
    </citation>
    <scope>NUCLEOTIDE SEQUENCE [LARGE SCALE GENOMIC DNA]</scope>
    <source>
        <strain evidence="2 3">3-3</strain>
    </source>
</reference>
<evidence type="ECO:0000313" key="2">
    <source>
        <dbReference type="EMBL" id="KIC96472.1"/>
    </source>
</evidence>
<gene>
    <name evidence="2" type="ORF">OI18_01725</name>
</gene>
<accession>A0A0C1L8J3</accession>
<feature type="region of interest" description="Disordered" evidence="1">
    <location>
        <begin position="1"/>
        <end position="50"/>
    </location>
</feature>
<organism evidence="2 3">
    <name type="scientific">Flavihumibacter solisilvae</name>
    <dbReference type="NCBI Taxonomy" id="1349421"/>
    <lineage>
        <taxon>Bacteria</taxon>
        <taxon>Pseudomonadati</taxon>
        <taxon>Bacteroidota</taxon>
        <taxon>Chitinophagia</taxon>
        <taxon>Chitinophagales</taxon>
        <taxon>Chitinophagaceae</taxon>
        <taxon>Flavihumibacter</taxon>
    </lineage>
</organism>
<protein>
    <submittedName>
        <fullName evidence="2">Uncharacterized protein</fullName>
    </submittedName>
</protein>
<proteinExistence type="predicted"/>
<feature type="compositionally biased region" description="Polar residues" evidence="1">
    <location>
        <begin position="24"/>
        <end position="34"/>
    </location>
</feature>
<sequence>MSATACGGGGDDDDPQPSEADLAITTTPPINGQQEAPAVGPDFPLSVTVTSTMPPQGVKIEVSARTDVSGSAPFYTEVKNTSTKTTNFTITNTPQGTSCRLTVTVSSVSKPSNTVSGFYLYSRK</sequence>
<keyword evidence="3" id="KW-1185">Reference proteome</keyword>
<comment type="caution">
    <text evidence="2">The sequence shown here is derived from an EMBL/GenBank/DDBJ whole genome shotgun (WGS) entry which is preliminary data.</text>
</comment>
<dbReference type="EMBL" id="JSVC01000001">
    <property type="protein sequence ID" value="KIC96472.1"/>
    <property type="molecule type" value="Genomic_DNA"/>
</dbReference>
<name>A0A0C1L8J3_9BACT</name>
<dbReference type="AlphaFoldDB" id="A0A0C1L8J3"/>
<evidence type="ECO:0000313" key="3">
    <source>
        <dbReference type="Proteomes" id="UP000031408"/>
    </source>
</evidence>